<evidence type="ECO:0000313" key="5">
    <source>
        <dbReference type="EMBL" id="ATL66803.1"/>
    </source>
</evidence>
<dbReference type="InterPro" id="IPR020806">
    <property type="entry name" value="PKS_PP-bd"/>
</dbReference>
<dbReference type="Gene3D" id="2.30.38.10">
    <property type="entry name" value="Luciferase, Domain 3"/>
    <property type="match status" value="1"/>
</dbReference>
<name>A0A291RGU4_9NOCA</name>
<dbReference type="InterPro" id="IPR000873">
    <property type="entry name" value="AMP-dep_synth/lig_dom"/>
</dbReference>
<keyword evidence="2" id="KW-0596">Phosphopantetheine</keyword>
<dbReference type="InterPro" id="IPR025714">
    <property type="entry name" value="Methyltranfer_dom"/>
</dbReference>
<dbReference type="FunFam" id="3.40.50.980:FF:000001">
    <property type="entry name" value="Non-ribosomal peptide synthetase"/>
    <property type="match status" value="1"/>
</dbReference>
<dbReference type="Pfam" id="PF13847">
    <property type="entry name" value="Methyltransf_31"/>
    <property type="match status" value="1"/>
</dbReference>
<dbReference type="PROSITE" id="PS50075">
    <property type="entry name" value="CARRIER"/>
    <property type="match status" value="1"/>
</dbReference>
<dbReference type="UniPathway" id="UPA00011"/>
<dbReference type="FunFam" id="3.30.559.10:FF:000012">
    <property type="entry name" value="Non-ribosomal peptide synthetase"/>
    <property type="match status" value="1"/>
</dbReference>
<dbReference type="FunFam" id="2.30.38.10:FF:000001">
    <property type="entry name" value="Non-ribosomal peptide synthetase PvdI"/>
    <property type="match status" value="1"/>
</dbReference>
<dbReference type="Pfam" id="PF13193">
    <property type="entry name" value="AMP-binding_C"/>
    <property type="match status" value="1"/>
</dbReference>
<dbReference type="SUPFAM" id="SSF52777">
    <property type="entry name" value="CoA-dependent acyltransferases"/>
    <property type="match status" value="2"/>
</dbReference>
<dbReference type="GO" id="GO:0008610">
    <property type="term" value="P:lipid biosynthetic process"/>
    <property type="evidence" value="ECO:0007669"/>
    <property type="project" value="UniProtKB-ARBA"/>
</dbReference>
<dbReference type="GO" id="GO:0031177">
    <property type="term" value="F:phosphopantetheine binding"/>
    <property type="evidence" value="ECO:0007669"/>
    <property type="project" value="InterPro"/>
</dbReference>
<dbReference type="GO" id="GO:0043041">
    <property type="term" value="P:amino acid activation for nonribosomal peptide biosynthetic process"/>
    <property type="evidence" value="ECO:0007669"/>
    <property type="project" value="TreeGrafter"/>
</dbReference>
<sequence length="1549" mass="168444">MCGTGFGPGRRVRQLLRAGRPFAAGHPGDRAGVGGIRCAAAGSRHVRHPDHRGLDRRRRHLAPIGRETNASADHTTIAAVTSGPIGFLEDILLSEDTCVLSFAQQRLWFLDQLVPGNSFYNVPFSYRLRGSVNVDAVDRAVREMVARHEVLRTVLVSVAGEPRQVVGEPPTGSIMPVIDVSDADDPADRARMLAREEARRSFDLSTGPLVRSCLIRLADDDHVLLLTMHHIVSDGWSIGVMLRELNALYDAYSVGKESPLPPLSVQYADFAVWQRDWLSGAVLEEQLGYWRDRLDGLVPLELPLDRPRPAVASFDGGAHIFALSAELSERLRALSRRYRVSLFMTLLAAFQGLLSRYGGDDNFAIGAPIAGRVRPELEELIGFFVNTLVMRADCAGDPTFEELLTRTRETALGAYAHQDLPFERLVEELAPERELSRNPLVQVIFQLMNAPREELTLAGTKAETFDVESNIVRFDLELHMIEQGEQLAGVFVYARDLFDAATIETMHDRFVKVLEAIVGDVSVRLSELPVVTGTEWTDIVVERNRTAVELPEATVVALFEKQADSTPEAVAVVCGDRRLSYRELDAWADRVAWRLRDAGVGPETIVGVCLPRGAEAIAAILGVLKAGGAYLPLDPGHPTDRIAQALTDTDARVLLTDASTSSVLPGRESIDIGELEHGADPGRLALTAGPGNAAYVMYTSGSTGRPKGVAVEHRSILRLIWDANYANLGDDVVMLQAAPLAFDASTFEIWGALAHGGCCVVSQERVPSAAGLRELFDRAAVTTAWLTSAMFNALSDSDPTVFAGLKQLLVGGEALSPDHVARVGRAVPALQLINGYGPTECTTFSCCGPISIDDLDSSRPVALGGPISNSQAYVLDGFGNVVPVGVAGELYIGGAGVARGYVGRGGPTADRFVPNPFGPPGSRLYRTGDAVRWTRSGALEFIGRLDDQVKVRGFRIEPGEIEAALAGHDGVAEAAVVAREDSPGDLRLVAYIVPDTDAETGIDAADEAEELAGDQVADWRSIFDDVQGQWGGDIDGGFNVSGWNSSYTGEPIPAEEMREWVQASVDRISALGGRRILEIGCGTGLLMSRLASRADEYVGVDFSSETLAGLQQVLDEHDLSQVRLLCREAADLGDLPEGGFDVVIINSVAQYFPDQEYLMRVLREATRLAAGGGHVLVGDVRNLRVLEDFHTRVQAAKRGDAAVSAQEVAWAIAEETELLIDPAFFTELPRTLPEIGAVQVMPRRGRFANEMSQYRYEAVLRVGAPVAGTAVGRWLEWSEPESSLEWLAGQLTGAGVVGVRAVPNARMHRAVSGAVHPEDLYELAAEHGYRAVLSWADTDQHGRFDAAFVPATEPDSARMPWIEFPVASARPTGLVNDPLRGRRLQQHRRTLPPVLREYLSDRLPEYMVPSSFVVLDALPLTANGKLDRRALPAPEGRRALRAELVEPRNPDEEALAGIWRAVLSLDRVGVFDNFFELGGHSLLATQVVTRASEAFDVRLPVRIMFDTPTIAELAERIAESIVERRQQITDAVSNMSDEEVERLLREYDA</sequence>
<accession>A0A291RGU4</accession>
<dbReference type="Gene3D" id="3.40.50.980">
    <property type="match status" value="2"/>
</dbReference>
<dbReference type="InterPro" id="IPR009081">
    <property type="entry name" value="PP-bd_ACP"/>
</dbReference>
<dbReference type="Gene3D" id="3.30.559.10">
    <property type="entry name" value="Chloramphenicol acetyltransferase-like domain"/>
    <property type="match status" value="1"/>
</dbReference>
<dbReference type="Pfam" id="PF00668">
    <property type="entry name" value="Condensation"/>
    <property type="match status" value="1"/>
</dbReference>
<dbReference type="InterPro" id="IPR020845">
    <property type="entry name" value="AMP-binding_CS"/>
</dbReference>
<dbReference type="SUPFAM" id="SSF53335">
    <property type="entry name" value="S-adenosyl-L-methionine-dependent methyltransferases"/>
    <property type="match status" value="1"/>
</dbReference>
<dbReference type="SMART" id="SM00823">
    <property type="entry name" value="PKS_PP"/>
    <property type="match status" value="1"/>
</dbReference>
<organism evidence="5 6">
    <name type="scientific">Nocardia terpenica</name>
    <dbReference type="NCBI Taxonomy" id="455432"/>
    <lineage>
        <taxon>Bacteria</taxon>
        <taxon>Bacillati</taxon>
        <taxon>Actinomycetota</taxon>
        <taxon>Actinomycetes</taxon>
        <taxon>Mycobacteriales</taxon>
        <taxon>Nocardiaceae</taxon>
        <taxon>Nocardia</taxon>
    </lineage>
</organism>
<dbReference type="SUPFAM" id="SSF56801">
    <property type="entry name" value="Acetyl-CoA synthetase-like"/>
    <property type="match status" value="1"/>
</dbReference>
<comment type="cofactor">
    <cofactor evidence="1">
        <name>pantetheine 4'-phosphate</name>
        <dbReference type="ChEBI" id="CHEBI:47942"/>
    </cofactor>
</comment>
<gene>
    <name evidence="5" type="ORF">CRH09_11875</name>
</gene>
<dbReference type="FunFam" id="3.30.559.30:FF:000001">
    <property type="entry name" value="Non-ribosomal peptide synthetase"/>
    <property type="match status" value="1"/>
</dbReference>
<evidence type="ECO:0000259" key="4">
    <source>
        <dbReference type="PROSITE" id="PS50075"/>
    </source>
</evidence>
<dbReference type="CDD" id="cd12117">
    <property type="entry name" value="A_NRPS_Srf_like"/>
    <property type="match status" value="1"/>
</dbReference>
<dbReference type="InterPro" id="IPR001242">
    <property type="entry name" value="Condensation_dom"/>
</dbReference>
<dbReference type="InterPro" id="IPR010071">
    <property type="entry name" value="AA_adenyl_dom"/>
</dbReference>
<dbReference type="InterPro" id="IPR023213">
    <property type="entry name" value="CAT-like_dom_sf"/>
</dbReference>
<feature type="domain" description="Carrier" evidence="4">
    <location>
        <begin position="1446"/>
        <end position="1521"/>
    </location>
</feature>
<evidence type="ECO:0000256" key="2">
    <source>
        <dbReference type="ARBA" id="ARBA00022450"/>
    </source>
</evidence>
<dbReference type="Gene3D" id="3.30.300.30">
    <property type="match status" value="2"/>
</dbReference>
<dbReference type="SUPFAM" id="SSF47336">
    <property type="entry name" value="ACP-like"/>
    <property type="match status" value="1"/>
</dbReference>
<dbReference type="InterPro" id="IPR029063">
    <property type="entry name" value="SAM-dependent_MTases_sf"/>
</dbReference>
<proteinExistence type="predicted"/>
<dbReference type="NCBIfam" id="TIGR01733">
    <property type="entry name" value="AA-adenyl-dom"/>
    <property type="match status" value="1"/>
</dbReference>
<dbReference type="PROSITE" id="PS00012">
    <property type="entry name" value="PHOSPHOPANTETHEINE"/>
    <property type="match status" value="1"/>
</dbReference>
<dbReference type="PROSITE" id="PS00455">
    <property type="entry name" value="AMP_BINDING"/>
    <property type="match status" value="1"/>
</dbReference>
<dbReference type="GO" id="GO:0005829">
    <property type="term" value="C:cytosol"/>
    <property type="evidence" value="ECO:0007669"/>
    <property type="project" value="TreeGrafter"/>
</dbReference>
<keyword evidence="3" id="KW-0597">Phosphoprotein</keyword>
<dbReference type="FunFam" id="1.10.1200.10:FF:000005">
    <property type="entry name" value="Nonribosomal peptide synthetase 1"/>
    <property type="match status" value="1"/>
</dbReference>
<dbReference type="GO" id="GO:0003824">
    <property type="term" value="F:catalytic activity"/>
    <property type="evidence" value="ECO:0007669"/>
    <property type="project" value="InterPro"/>
</dbReference>
<dbReference type="CDD" id="cd19531">
    <property type="entry name" value="LCL_NRPS-like"/>
    <property type="match status" value="1"/>
</dbReference>
<dbReference type="Pfam" id="PF00550">
    <property type="entry name" value="PP-binding"/>
    <property type="match status" value="1"/>
</dbReference>
<dbReference type="InterPro" id="IPR036736">
    <property type="entry name" value="ACP-like_sf"/>
</dbReference>
<dbReference type="Proteomes" id="UP000221961">
    <property type="component" value="Chromosome"/>
</dbReference>
<dbReference type="GO" id="GO:0044550">
    <property type="term" value="P:secondary metabolite biosynthetic process"/>
    <property type="evidence" value="ECO:0007669"/>
    <property type="project" value="TreeGrafter"/>
</dbReference>
<dbReference type="FunFam" id="3.40.50.12780:FF:000012">
    <property type="entry name" value="Non-ribosomal peptide synthetase"/>
    <property type="match status" value="1"/>
</dbReference>
<dbReference type="CDD" id="cd02440">
    <property type="entry name" value="AdoMet_MTases"/>
    <property type="match status" value="1"/>
</dbReference>
<dbReference type="EMBL" id="CP023778">
    <property type="protein sequence ID" value="ATL66803.1"/>
    <property type="molecule type" value="Genomic_DNA"/>
</dbReference>
<dbReference type="PIRSF" id="PIRSF001617">
    <property type="entry name" value="Alpha-AR"/>
    <property type="match status" value="1"/>
</dbReference>
<dbReference type="KEGG" id="ntp:CRH09_11875"/>
<evidence type="ECO:0000256" key="3">
    <source>
        <dbReference type="ARBA" id="ARBA00022553"/>
    </source>
</evidence>
<dbReference type="Gene3D" id="3.30.559.30">
    <property type="entry name" value="Nonribosomal peptide synthetase, condensation domain"/>
    <property type="match status" value="1"/>
</dbReference>
<dbReference type="PANTHER" id="PTHR45527:SF1">
    <property type="entry name" value="FATTY ACID SYNTHASE"/>
    <property type="match status" value="1"/>
</dbReference>
<dbReference type="Gene3D" id="1.10.1200.10">
    <property type="entry name" value="ACP-like"/>
    <property type="match status" value="1"/>
</dbReference>
<dbReference type="InterPro" id="IPR045851">
    <property type="entry name" value="AMP-bd_C_sf"/>
</dbReference>
<reference evidence="5 6" key="1">
    <citation type="submission" date="2017-10" db="EMBL/GenBank/DDBJ databases">
        <title>Comparative genomics between pathogenic Norcardia.</title>
        <authorList>
            <person name="Zeng L."/>
        </authorList>
    </citation>
    <scope>NUCLEOTIDE SEQUENCE [LARGE SCALE GENOMIC DNA]</scope>
    <source>
        <strain evidence="5 6">NC_YFY_NT001</strain>
    </source>
</reference>
<dbReference type="Pfam" id="PF00501">
    <property type="entry name" value="AMP-binding"/>
    <property type="match status" value="1"/>
</dbReference>
<dbReference type="Gene3D" id="3.40.50.150">
    <property type="entry name" value="Vaccinia Virus protein VP39"/>
    <property type="match status" value="1"/>
</dbReference>
<evidence type="ECO:0000313" key="6">
    <source>
        <dbReference type="Proteomes" id="UP000221961"/>
    </source>
</evidence>
<dbReference type="InterPro" id="IPR006162">
    <property type="entry name" value="Ppantetheine_attach_site"/>
</dbReference>
<evidence type="ECO:0000256" key="1">
    <source>
        <dbReference type="ARBA" id="ARBA00001957"/>
    </source>
</evidence>
<protein>
    <submittedName>
        <fullName evidence="5">Non-ribosomal peptide synthetase</fullName>
    </submittedName>
</protein>
<dbReference type="InterPro" id="IPR025110">
    <property type="entry name" value="AMP-bd_C"/>
</dbReference>
<dbReference type="PANTHER" id="PTHR45527">
    <property type="entry name" value="NONRIBOSOMAL PEPTIDE SYNTHETASE"/>
    <property type="match status" value="1"/>
</dbReference>